<keyword evidence="3" id="KW-0687">Ribonucleoprotein</keyword>
<dbReference type="Proteomes" id="UP001219518">
    <property type="component" value="Unassembled WGS sequence"/>
</dbReference>
<reference evidence="6" key="2">
    <citation type="journal article" date="2023" name="BMC Genomics">
        <title>Pest status, molecular evolution, and epigenetic factors derived from the genome assembly of Frankliniella fusca, a thysanopteran phytovirus vector.</title>
        <authorList>
            <person name="Catto M.A."/>
            <person name="Labadie P.E."/>
            <person name="Jacobson A.L."/>
            <person name="Kennedy G.G."/>
            <person name="Srinivasan R."/>
            <person name="Hunt B.G."/>
        </authorList>
    </citation>
    <scope>NUCLEOTIDE SEQUENCE</scope>
    <source>
        <strain evidence="6">PL_HMW_Pooled</strain>
    </source>
</reference>
<evidence type="ECO:0000256" key="5">
    <source>
        <dbReference type="ARBA" id="ARBA00035538"/>
    </source>
</evidence>
<comment type="caution">
    <text evidence="6">The sequence shown here is derived from an EMBL/GenBank/DDBJ whole genome shotgun (WGS) entry which is preliminary data.</text>
</comment>
<evidence type="ECO:0000313" key="6">
    <source>
        <dbReference type="EMBL" id="KAK3923398.1"/>
    </source>
</evidence>
<evidence type="ECO:0000256" key="2">
    <source>
        <dbReference type="ARBA" id="ARBA00022980"/>
    </source>
</evidence>
<name>A0AAE1HLG7_9NEOP</name>
<proteinExistence type="inferred from homology"/>
<organism evidence="6 7">
    <name type="scientific">Frankliniella fusca</name>
    <dbReference type="NCBI Taxonomy" id="407009"/>
    <lineage>
        <taxon>Eukaryota</taxon>
        <taxon>Metazoa</taxon>
        <taxon>Ecdysozoa</taxon>
        <taxon>Arthropoda</taxon>
        <taxon>Hexapoda</taxon>
        <taxon>Insecta</taxon>
        <taxon>Pterygota</taxon>
        <taxon>Neoptera</taxon>
        <taxon>Paraneoptera</taxon>
        <taxon>Thysanoptera</taxon>
        <taxon>Terebrantia</taxon>
        <taxon>Thripoidea</taxon>
        <taxon>Thripidae</taxon>
        <taxon>Frankliniella</taxon>
    </lineage>
</organism>
<dbReference type="PANTHER" id="PTHR13528">
    <property type="entry name" value="39S RIBOSOMAL PROTEIN L28, MITOCHONDRIAL"/>
    <property type="match status" value="1"/>
</dbReference>
<evidence type="ECO:0000256" key="1">
    <source>
        <dbReference type="ARBA" id="ARBA00008760"/>
    </source>
</evidence>
<reference evidence="6" key="1">
    <citation type="submission" date="2021-07" db="EMBL/GenBank/DDBJ databases">
        <authorList>
            <person name="Catto M.A."/>
            <person name="Jacobson A."/>
            <person name="Kennedy G."/>
            <person name="Labadie P."/>
            <person name="Hunt B.G."/>
            <person name="Srinivasan R."/>
        </authorList>
    </citation>
    <scope>NUCLEOTIDE SEQUENCE</scope>
    <source>
        <strain evidence="6">PL_HMW_Pooled</strain>
        <tissue evidence="6">Head</tissue>
    </source>
</reference>
<dbReference type="PANTHER" id="PTHR13528:SF2">
    <property type="entry name" value="LARGE RIBOSOMAL SUBUNIT PROTEIN BL28M"/>
    <property type="match status" value="1"/>
</dbReference>
<sequence length="286" mass="33541">MAHRRLLPENKGLYNVNPLYYIPKPHSLNDGIAKNLPKAYKKYYEELMQKPTAVHHIPVKEKYQRDPETGVVKRLQDDPPALIYPKAFHRGLWGGAAVIKGFSHPHLKLPRIPRYWIPKLEISVVYSEVLDLFITTAMTKRTIQLINKHYGFDHYLLQTPACDLRSDLALKIKRKILLSLDKKELPHTDPEKRDQVYNTYKHYLQKYDSEYIQWYGLKIHEAVQKMNFEEEKAQGPIEPLKHLYRKELIQELVDEQNQKLEPQEAASSEGTLSSIFTRLNPFKKSS</sequence>
<comment type="similarity">
    <text evidence="1">Belongs to the bacterial ribosomal protein bL28 family.</text>
</comment>
<gene>
    <name evidence="6" type="ORF">KUF71_001809</name>
</gene>
<evidence type="ECO:0000256" key="4">
    <source>
        <dbReference type="ARBA" id="ARBA00035269"/>
    </source>
</evidence>
<dbReference type="InterPro" id="IPR026569">
    <property type="entry name" value="Ribosomal_bL28"/>
</dbReference>
<evidence type="ECO:0000313" key="7">
    <source>
        <dbReference type="Proteomes" id="UP001219518"/>
    </source>
</evidence>
<evidence type="ECO:0000256" key="3">
    <source>
        <dbReference type="ARBA" id="ARBA00023274"/>
    </source>
</evidence>
<accession>A0AAE1HLG7</accession>
<dbReference type="GO" id="GO:0003735">
    <property type="term" value="F:structural constituent of ribosome"/>
    <property type="evidence" value="ECO:0007669"/>
    <property type="project" value="InterPro"/>
</dbReference>
<dbReference type="GO" id="GO:0005762">
    <property type="term" value="C:mitochondrial large ribosomal subunit"/>
    <property type="evidence" value="ECO:0007669"/>
    <property type="project" value="TreeGrafter"/>
</dbReference>
<keyword evidence="2 6" id="KW-0689">Ribosomal protein</keyword>
<protein>
    <recommendedName>
        <fullName evidence="4">Large ribosomal subunit protein bL28m</fullName>
    </recommendedName>
    <alternativeName>
        <fullName evidence="5">39S ribosomal protein L28, mitochondrial</fullName>
    </alternativeName>
</protein>
<dbReference type="InterPro" id="IPR034704">
    <property type="entry name" value="Ribosomal_bL28/bL31-like_sf"/>
</dbReference>
<dbReference type="SUPFAM" id="SSF143800">
    <property type="entry name" value="L28p-like"/>
    <property type="match status" value="1"/>
</dbReference>
<dbReference type="EMBL" id="JAHWGI010001145">
    <property type="protein sequence ID" value="KAK3923398.1"/>
    <property type="molecule type" value="Genomic_DNA"/>
</dbReference>
<dbReference type="AlphaFoldDB" id="A0AAE1HLG7"/>
<keyword evidence="7" id="KW-1185">Reference proteome</keyword>